<dbReference type="AlphaFoldDB" id="C0P736"/>
<dbReference type="RefSeq" id="NP_001308348.1">
    <property type="nucleotide sequence ID" value="NM_001321419.1"/>
</dbReference>
<reference evidence="2" key="1">
    <citation type="journal article" date="2009" name="PLoS Genet.">
        <title>Sequencing, mapping, and analysis of 27,455 maize full-length cDNAs.</title>
        <authorList>
            <person name="Soderlund C."/>
            <person name="Descour A."/>
            <person name="Kudrna D."/>
            <person name="Bomhoff M."/>
            <person name="Boyd L."/>
            <person name="Currie J."/>
            <person name="Angelova A."/>
            <person name="Collura K."/>
            <person name="Wissotski M."/>
            <person name="Ashley E."/>
            <person name="Morrow D."/>
            <person name="Fernandes J."/>
            <person name="Walbot V."/>
            <person name="Yu Y."/>
        </authorList>
    </citation>
    <scope>NUCLEOTIDE SEQUENCE</scope>
    <source>
        <strain evidence="2">B73</strain>
    </source>
</reference>
<reference evidence="4" key="2">
    <citation type="submission" date="2015-12" db="EMBL/GenBank/DDBJ databases">
        <title>Update maize B73 reference genome by single molecule sequencing technologies.</title>
        <authorList>
            <consortium name="Maize Genome Sequencing Project"/>
            <person name="Ware D."/>
        </authorList>
    </citation>
    <scope>NUCLEOTIDE SEQUENCE [LARGE SCALE GENOMIC DNA]</scope>
    <source>
        <strain evidence="4">cv. B73</strain>
    </source>
</reference>
<dbReference type="OrthoDB" id="694185at2759"/>
<evidence type="ECO:0007829" key="5">
    <source>
        <dbReference type="PeptideAtlas" id="C0P736"/>
    </source>
</evidence>
<organism evidence="2">
    <name type="scientific">Zea mays</name>
    <name type="common">Maize</name>
    <dbReference type="NCBI Taxonomy" id="4577"/>
    <lineage>
        <taxon>Eukaryota</taxon>
        <taxon>Viridiplantae</taxon>
        <taxon>Streptophyta</taxon>
        <taxon>Embryophyta</taxon>
        <taxon>Tracheophyta</taxon>
        <taxon>Spermatophyta</taxon>
        <taxon>Magnoliopsida</taxon>
        <taxon>Liliopsida</taxon>
        <taxon>Poales</taxon>
        <taxon>Poaceae</taxon>
        <taxon>PACMAD clade</taxon>
        <taxon>Panicoideae</taxon>
        <taxon>Andropogonodae</taxon>
        <taxon>Andropogoneae</taxon>
        <taxon>Tripsacinae</taxon>
        <taxon>Zea</taxon>
    </lineage>
</organism>
<protein>
    <submittedName>
        <fullName evidence="2 3">Uncharacterized protein</fullName>
    </submittedName>
</protein>
<reference evidence="3" key="4">
    <citation type="submission" date="2021-05" db="UniProtKB">
        <authorList>
            <consortium name="EnsemblPlants"/>
        </authorList>
    </citation>
    <scope>IDENTIFICATION</scope>
    <source>
        <strain evidence="3">cv. B73</strain>
    </source>
</reference>
<keyword evidence="5" id="KW-1267">Proteomics identification</keyword>
<sequence>MVLTAGRSERQGFRPARPAIAHATPPSSYRRLPFRSRKQYYPTRFIAAGDTASSIANAHDPGTGTRTSEAASGPQPTASLGSPSGTSRSAGDSAATNAGHGGKSEAMVLTAGRSEIDVAVDESCSDDHNTESKDVGAARVVDKQALPEAEQSSSAPRDRGARIRRPNPRVLGPDWV</sequence>
<dbReference type="ExpressionAtlas" id="C0P736">
    <property type="expression patterns" value="baseline"/>
</dbReference>
<evidence type="ECO:0000313" key="3">
    <source>
        <dbReference type="EnsemblPlants" id="Zm00001eb125280_P002"/>
    </source>
</evidence>
<feature type="region of interest" description="Disordered" evidence="1">
    <location>
        <begin position="1"/>
        <end position="176"/>
    </location>
</feature>
<proteinExistence type="evidence at protein level"/>
<dbReference type="GeneID" id="100382381"/>
<dbReference type="EnsemblPlants" id="Zm00001eb125280_T002">
    <property type="protein sequence ID" value="Zm00001eb125280_P002"/>
    <property type="gene ID" value="Zm00001eb125280"/>
</dbReference>
<keyword evidence="4" id="KW-1185">Reference proteome</keyword>
<dbReference type="EMBL" id="BT064105">
    <property type="protein sequence ID" value="ACN28802.1"/>
    <property type="molecule type" value="mRNA"/>
</dbReference>
<feature type="compositionally biased region" description="Basic and acidic residues" evidence="1">
    <location>
        <begin position="125"/>
        <end position="142"/>
    </location>
</feature>
<evidence type="ECO:0000256" key="1">
    <source>
        <dbReference type="SAM" id="MobiDB-lite"/>
    </source>
</evidence>
<gene>
    <name evidence="3" type="primary">LOC100382381</name>
</gene>
<dbReference type="Gramene" id="Zm00001eb125280_T002">
    <property type="protein sequence ID" value="Zm00001eb125280_P002"/>
    <property type="gene ID" value="Zm00001eb125280"/>
</dbReference>
<name>C0P736_MAIZE</name>
<evidence type="ECO:0000313" key="4">
    <source>
        <dbReference type="Proteomes" id="UP000007305"/>
    </source>
</evidence>
<dbReference type="KEGG" id="zma:100382381"/>
<accession>C0P736</accession>
<dbReference type="Proteomes" id="UP000007305">
    <property type="component" value="Chromosome 3"/>
</dbReference>
<feature type="compositionally biased region" description="Polar residues" evidence="1">
    <location>
        <begin position="64"/>
        <end position="96"/>
    </location>
</feature>
<evidence type="ECO:0000313" key="2">
    <source>
        <dbReference type="EMBL" id="ACN28802.1"/>
    </source>
</evidence>
<reference evidence="3" key="3">
    <citation type="submission" date="2019-07" db="EMBL/GenBank/DDBJ databases">
        <authorList>
            <person name="Seetharam A."/>
            <person name="Woodhouse M."/>
            <person name="Cannon E."/>
        </authorList>
    </citation>
    <scope>NUCLEOTIDE SEQUENCE [LARGE SCALE GENOMIC DNA]</scope>
    <source>
        <strain evidence="3">cv. B73</strain>
    </source>
</reference>